<dbReference type="Proteomes" id="UP001605036">
    <property type="component" value="Unassembled WGS sequence"/>
</dbReference>
<evidence type="ECO:0000313" key="4">
    <source>
        <dbReference type="Proteomes" id="UP001605036"/>
    </source>
</evidence>
<protein>
    <recommendedName>
        <fullName evidence="2">Factor of DNA methylation 1-5/IDN2 domain-containing protein</fullName>
    </recommendedName>
</protein>
<gene>
    <name evidence="3" type="ORF">R1flu_001589</name>
</gene>
<proteinExistence type="predicted"/>
<accession>A0ABD1Y4Q1</accession>
<dbReference type="Pfam" id="PF03469">
    <property type="entry name" value="XH"/>
    <property type="match status" value="1"/>
</dbReference>
<dbReference type="PANTHER" id="PTHR21596">
    <property type="entry name" value="RIBONUCLEASE P SUBUNIT P38"/>
    <property type="match status" value="1"/>
</dbReference>
<reference evidence="3 4" key="1">
    <citation type="submission" date="2024-09" db="EMBL/GenBank/DDBJ databases">
        <title>Chromosome-scale assembly of Riccia fluitans.</title>
        <authorList>
            <person name="Paukszto L."/>
            <person name="Sawicki J."/>
            <person name="Karawczyk K."/>
            <person name="Piernik-Szablinska J."/>
            <person name="Szczecinska M."/>
            <person name="Mazdziarz M."/>
        </authorList>
    </citation>
    <scope>NUCLEOTIDE SEQUENCE [LARGE SCALE GENOMIC DNA]</scope>
    <source>
        <strain evidence="3">Rf_01</strain>
        <tissue evidence="3">Aerial parts of the thallus</tissue>
    </source>
</reference>
<evidence type="ECO:0000256" key="1">
    <source>
        <dbReference type="SAM" id="MobiDB-lite"/>
    </source>
</evidence>
<name>A0ABD1Y4Q1_9MARC</name>
<organism evidence="3 4">
    <name type="scientific">Riccia fluitans</name>
    <dbReference type="NCBI Taxonomy" id="41844"/>
    <lineage>
        <taxon>Eukaryota</taxon>
        <taxon>Viridiplantae</taxon>
        <taxon>Streptophyta</taxon>
        <taxon>Embryophyta</taxon>
        <taxon>Marchantiophyta</taxon>
        <taxon>Marchantiopsida</taxon>
        <taxon>Marchantiidae</taxon>
        <taxon>Marchantiales</taxon>
        <taxon>Ricciaceae</taxon>
        <taxon>Riccia</taxon>
    </lineage>
</organism>
<dbReference type="InterPro" id="IPR045177">
    <property type="entry name" value="FDM1-5/IDN2"/>
</dbReference>
<evidence type="ECO:0000313" key="3">
    <source>
        <dbReference type="EMBL" id="KAL2621384.1"/>
    </source>
</evidence>
<dbReference type="EMBL" id="JBHFFA010000006">
    <property type="protein sequence ID" value="KAL2621384.1"/>
    <property type="molecule type" value="Genomic_DNA"/>
</dbReference>
<keyword evidence="4" id="KW-1185">Reference proteome</keyword>
<evidence type="ECO:0000259" key="2">
    <source>
        <dbReference type="Pfam" id="PF03469"/>
    </source>
</evidence>
<feature type="domain" description="Factor of DNA methylation 1-5/IDN2" evidence="2">
    <location>
        <begin position="47"/>
        <end position="177"/>
    </location>
</feature>
<feature type="compositionally biased region" description="Basic residues" evidence="1">
    <location>
        <begin position="181"/>
        <end position="193"/>
    </location>
</feature>
<dbReference type="InterPro" id="IPR005379">
    <property type="entry name" value="FDM1-5/IDN2_XH"/>
</dbReference>
<dbReference type="AlphaFoldDB" id="A0ABD1Y4Q1"/>
<feature type="region of interest" description="Disordered" evidence="1">
    <location>
        <begin position="174"/>
        <end position="194"/>
    </location>
</feature>
<dbReference type="PANTHER" id="PTHR21596:SF3">
    <property type="entry name" value="FACTOR OF DNA METHYLATION 1-RELATED"/>
    <property type="match status" value="1"/>
</dbReference>
<comment type="caution">
    <text evidence="3">The sequence shown here is derived from an EMBL/GenBank/DDBJ whole genome shotgun (WGS) entry which is preliminary data.</text>
</comment>
<feature type="region of interest" description="Disordered" evidence="1">
    <location>
        <begin position="1"/>
        <end position="20"/>
    </location>
</feature>
<sequence>MENDAKDETMRALTRKERAANDELQAAKRAAEQAIKDHGSPSTLHIRRLGEIDVGPWKQACEKRYSKHSDGWEVCFSEIYSRWAGIIRDPGFSRFKDISVGEHRERYVDPFNTKLCELRAELGNNVSSTVIQALEELEDYNSSGRFPVPMVWNSKEARIASLEESISYLNQRLKESTRTGTQKKKTMPRHRGNDRRLVYGAETEAFSQI</sequence>